<reference evidence="3" key="1">
    <citation type="submission" date="2023-07" db="EMBL/GenBank/DDBJ databases">
        <title>The genome sequence of Rhodocytophaga aerolata KACC 12507.</title>
        <authorList>
            <person name="Zhang X."/>
        </authorList>
    </citation>
    <scope>NUCLEOTIDE SEQUENCE</scope>
    <source>
        <strain evidence="3">KACC 12507</strain>
    </source>
</reference>
<evidence type="ECO:0000313" key="3">
    <source>
        <dbReference type="EMBL" id="MDO1449403.1"/>
    </source>
</evidence>
<dbReference type="Pfam" id="PF08327">
    <property type="entry name" value="AHSA1"/>
    <property type="match status" value="1"/>
</dbReference>
<proteinExistence type="inferred from homology"/>
<gene>
    <name evidence="3" type="ORF">Q0590_24220</name>
</gene>
<dbReference type="EMBL" id="JAUKPO010000018">
    <property type="protein sequence ID" value="MDO1449403.1"/>
    <property type="molecule type" value="Genomic_DNA"/>
</dbReference>
<dbReference type="CDD" id="cd07814">
    <property type="entry name" value="SRPBCC_CalC_Aha1-like"/>
    <property type="match status" value="1"/>
</dbReference>
<sequence length="165" mass="18987">MKSSLLMKFDVDKENNTINVGREFAAPLAKVWAAWTQSELLDQWWAPKPWKAKTKTMDFRDGGYWLYAMIGPQGEQHWARTDYQSITTLKGYLAIDGFCDEQGVINQELPQNKWQTNFTQNTDTTLVDIQLSFDTLADLEKIIEMGFKDGFIAALENLDELLEPK</sequence>
<dbReference type="Gene3D" id="3.30.530.20">
    <property type="match status" value="1"/>
</dbReference>
<name>A0ABT8RBB3_9BACT</name>
<organism evidence="3 4">
    <name type="scientific">Rhodocytophaga aerolata</name>
    <dbReference type="NCBI Taxonomy" id="455078"/>
    <lineage>
        <taxon>Bacteria</taxon>
        <taxon>Pseudomonadati</taxon>
        <taxon>Bacteroidota</taxon>
        <taxon>Cytophagia</taxon>
        <taxon>Cytophagales</taxon>
        <taxon>Rhodocytophagaceae</taxon>
        <taxon>Rhodocytophaga</taxon>
    </lineage>
</organism>
<dbReference type="SUPFAM" id="SSF55961">
    <property type="entry name" value="Bet v1-like"/>
    <property type="match status" value="1"/>
</dbReference>
<protein>
    <submittedName>
        <fullName evidence="3">SRPBCC domain-containing protein</fullName>
    </submittedName>
</protein>
<evidence type="ECO:0000313" key="4">
    <source>
        <dbReference type="Proteomes" id="UP001168528"/>
    </source>
</evidence>
<dbReference type="InterPro" id="IPR023393">
    <property type="entry name" value="START-like_dom_sf"/>
</dbReference>
<evidence type="ECO:0000256" key="1">
    <source>
        <dbReference type="ARBA" id="ARBA00006817"/>
    </source>
</evidence>
<evidence type="ECO:0000259" key="2">
    <source>
        <dbReference type="Pfam" id="PF08327"/>
    </source>
</evidence>
<feature type="domain" description="Activator of Hsp90 ATPase homologue 1/2-like C-terminal" evidence="2">
    <location>
        <begin position="26"/>
        <end position="163"/>
    </location>
</feature>
<comment type="caution">
    <text evidence="3">The sequence shown here is derived from an EMBL/GenBank/DDBJ whole genome shotgun (WGS) entry which is preliminary data.</text>
</comment>
<comment type="similarity">
    <text evidence="1">Belongs to the AHA1 family.</text>
</comment>
<dbReference type="RefSeq" id="WP_302040202.1">
    <property type="nucleotide sequence ID" value="NZ_JAUKPO010000018.1"/>
</dbReference>
<dbReference type="InterPro" id="IPR013538">
    <property type="entry name" value="ASHA1/2-like_C"/>
</dbReference>
<dbReference type="Proteomes" id="UP001168528">
    <property type="component" value="Unassembled WGS sequence"/>
</dbReference>
<accession>A0ABT8RBB3</accession>
<keyword evidence="4" id="KW-1185">Reference proteome</keyword>